<reference evidence="6 7" key="1">
    <citation type="submission" date="2016-10" db="EMBL/GenBank/DDBJ databases">
        <authorList>
            <person name="de Groot N.N."/>
        </authorList>
    </citation>
    <scope>NUCLEOTIDE SEQUENCE [LARGE SCALE GENOMIC DNA]</scope>
    <source>
        <strain evidence="6 7">DSM 44993</strain>
    </source>
</reference>
<dbReference type="GO" id="GO:0005737">
    <property type="term" value="C:cytoplasm"/>
    <property type="evidence" value="ECO:0007669"/>
    <property type="project" value="TreeGrafter"/>
</dbReference>
<dbReference type="InterPro" id="IPR023753">
    <property type="entry name" value="FAD/NAD-binding_dom"/>
</dbReference>
<evidence type="ECO:0000256" key="1">
    <source>
        <dbReference type="ARBA" id="ARBA00006442"/>
    </source>
</evidence>
<dbReference type="GO" id="GO:0004174">
    <property type="term" value="F:electron-transferring-flavoprotein dehydrogenase activity"/>
    <property type="evidence" value="ECO:0007669"/>
    <property type="project" value="TreeGrafter"/>
</dbReference>
<sequence length="361" mass="38309">MARVVVAGGGYGGIAVAKALDDVAEVLLVEPREEFVHHNAALRALVDPEWTDRIFLPYGNLLRHGRILRDHVVRVGDGDGAVTLSSGRRVVADYVVLATGSAYPFPAKMDVFGTVAAKARLRAAREAVAEARSMLLLGAGPVGLELTGEIKDRWPDKAVTIVDPAVDVLGGRYPEEFRAELRRQLDTLGVTLLLETSLTEEPVSEAGQAKSFTVTTRSGHQVSADVWFRCFGVAPASGYLSGSPARTAAGTLRVTPHLRVDGHDRVFALGDLVDLPEAKMARAAGMQADVVAANIRALIEGGELTAYRPASPGISLPLGARGGATYQEGIGVLGAERTAELKGGDLRTTAYTELLDPTRDR</sequence>
<evidence type="ECO:0000256" key="3">
    <source>
        <dbReference type="ARBA" id="ARBA00022827"/>
    </source>
</evidence>
<keyword evidence="7" id="KW-1185">Reference proteome</keyword>
<dbReference type="RefSeq" id="WP_342743988.1">
    <property type="nucleotide sequence ID" value="NZ_FOEF01000001.1"/>
</dbReference>
<dbReference type="PRINTS" id="PR00368">
    <property type="entry name" value="FADPNR"/>
</dbReference>
<dbReference type="GO" id="GO:0050660">
    <property type="term" value="F:flavin adenine dinucleotide binding"/>
    <property type="evidence" value="ECO:0007669"/>
    <property type="project" value="TreeGrafter"/>
</dbReference>
<evidence type="ECO:0000313" key="6">
    <source>
        <dbReference type="EMBL" id="SEO50776.1"/>
    </source>
</evidence>
<dbReference type="InterPro" id="IPR036188">
    <property type="entry name" value="FAD/NAD-bd_sf"/>
</dbReference>
<name>A0A1H8Q9P2_9PSEU</name>
<keyword evidence="2" id="KW-0285">Flavoprotein</keyword>
<dbReference type="PANTHER" id="PTHR43735">
    <property type="entry name" value="APOPTOSIS-INDUCING FACTOR 1"/>
    <property type="match status" value="1"/>
</dbReference>
<evidence type="ECO:0000256" key="4">
    <source>
        <dbReference type="ARBA" id="ARBA00023002"/>
    </source>
</evidence>
<dbReference type="STRING" id="394193.SAMN04489732_101259"/>
<dbReference type="EMBL" id="FOEF01000001">
    <property type="protein sequence ID" value="SEO50776.1"/>
    <property type="molecule type" value="Genomic_DNA"/>
</dbReference>
<accession>A0A1H8Q9P2</accession>
<keyword evidence="3" id="KW-0274">FAD</keyword>
<dbReference type="Pfam" id="PF07992">
    <property type="entry name" value="Pyr_redox_2"/>
    <property type="match status" value="1"/>
</dbReference>
<dbReference type="PANTHER" id="PTHR43735:SF3">
    <property type="entry name" value="FERROPTOSIS SUPPRESSOR PROTEIN 1"/>
    <property type="match status" value="1"/>
</dbReference>
<feature type="domain" description="FAD/NAD(P)-binding" evidence="5">
    <location>
        <begin position="3"/>
        <end position="283"/>
    </location>
</feature>
<evidence type="ECO:0000313" key="7">
    <source>
        <dbReference type="Proteomes" id="UP000198582"/>
    </source>
</evidence>
<gene>
    <name evidence="6" type="ORF">SAMN04489732_101259</name>
</gene>
<dbReference type="AlphaFoldDB" id="A0A1H8Q9P2"/>
<dbReference type="Gene3D" id="3.50.50.100">
    <property type="match status" value="1"/>
</dbReference>
<keyword evidence="4" id="KW-0560">Oxidoreductase</keyword>
<evidence type="ECO:0000256" key="2">
    <source>
        <dbReference type="ARBA" id="ARBA00022630"/>
    </source>
</evidence>
<protein>
    <submittedName>
        <fullName evidence="6">NADH dehydrogenase, FAD-containing subunit</fullName>
    </submittedName>
</protein>
<comment type="similarity">
    <text evidence="1">Belongs to the FAD-dependent oxidoreductase family.</text>
</comment>
<dbReference type="SUPFAM" id="SSF51905">
    <property type="entry name" value="FAD/NAD(P)-binding domain"/>
    <property type="match status" value="1"/>
</dbReference>
<proteinExistence type="inferred from homology"/>
<organism evidence="6 7">
    <name type="scientific">Amycolatopsis saalfeldensis</name>
    <dbReference type="NCBI Taxonomy" id="394193"/>
    <lineage>
        <taxon>Bacteria</taxon>
        <taxon>Bacillati</taxon>
        <taxon>Actinomycetota</taxon>
        <taxon>Actinomycetes</taxon>
        <taxon>Pseudonocardiales</taxon>
        <taxon>Pseudonocardiaceae</taxon>
        <taxon>Amycolatopsis</taxon>
    </lineage>
</organism>
<evidence type="ECO:0000259" key="5">
    <source>
        <dbReference type="Pfam" id="PF07992"/>
    </source>
</evidence>
<dbReference type="Proteomes" id="UP000198582">
    <property type="component" value="Unassembled WGS sequence"/>
</dbReference>